<evidence type="ECO:0000313" key="2">
    <source>
        <dbReference type="Proteomes" id="UP000076858"/>
    </source>
</evidence>
<keyword evidence="2" id="KW-1185">Reference proteome</keyword>
<gene>
    <name evidence="1" type="ORF">APZ42_012693</name>
</gene>
<evidence type="ECO:0000313" key="1">
    <source>
        <dbReference type="EMBL" id="KZS20600.1"/>
    </source>
</evidence>
<dbReference type="Proteomes" id="UP000076858">
    <property type="component" value="Unassembled WGS sequence"/>
</dbReference>
<comment type="caution">
    <text evidence="1">The sequence shown here is derived from an EMBL/GenBank/DDBJ whole genome shotgun (WGS) entry which is preliminary data.</text>
</comment>
<reference evidence="1 2" key="1">
    <citation type="submission" date="2016-03" db="EMBL/GenBank/DDBJ databases">
        <title>EvidentialGene: Evidence-directed Construction of Genes on Genomes.</title>
        <authorList>
            <person name="Gilbert D.G."/>
            <person name="Choi J.-H."/>
            <person name="Mockaitis K."/>
            <person name="Colbourne J."/>
            <person name="Pfrender M."/>
        </authorList>
    </citation>
    <scope>NUCLEOTIDE SEQUENCE [LARGE SCALE GENOMIC DNA]</scope>
    <source>
        <strain evidence="1 2">Xinb3</strain>
        <tissue evidence="1">Complete organism</tissue>
    </source>
</reference>
<proteinExistence type="predicted"/>
<organism evidence="1 2">
    <name type="scientific">Daphnia magna</name>
    <dbReference type="NCBI Taxonomy" id="35525"/>
    <lineage>
        <taxon>Eukaryota</taxon>
        <taxon>Metazoa</taxon>
        <taxon>Ecdysozoa</taxon>
        <taxon>Arthropoda</taxon>
        <taxon>Crustacea</taxon>
        <taxon>Branchiopoda</taxon>
        <taxon>Diplostraca</taxon>
        <taxon>Cladocera</taxon>
        <taxon>Anomopoda</taxon>
        <taxon>Daphniidae</taxon>
        <taxon>Daphnia</taxon>
    </lineage>
</organism>
<name>A0A162RKX3_9CRUS</name>
<protein>
    <submittedName>
        <fullName evidence="1">Uncharacterized protein</fullName>
    </submittedName>
</protein>
<dbReference type="AlphaFoldDB" id="A0A162RKX3"/>
<sequence length="50" mass="5498">MAFRDVGVVDPPCTGTLAAHSFSAAVCCDKSLERYIYEINEYKKQGAARD</sequence>
<dbReference type="EMBL" id="LRGB01000146">
    <property type="protein sequence ID" value="KZS20600.1"/>
    <property type="molecule type" value="Genomic_DNA"/>
</dbReference>
<accession>A0A162RKX3</accession>